<dbReference type="SUPFAM" id="SSF53955">
    <property type="entry name" value="Lysozyme-like"/>
    <property type="match status" value="1"/>
</dbReference>
<dbReference type="Gene3D" id="1.10.530.10">
    <property type="match status" value="1"/>
</dbReference>
<keyword evidence="3" id="KW-1185">Reference proteome</keyword>
<dbReference type="InterPro" id="IPR023346">
    <property type="entry name" value="Lysozyme-like_dom_sf"/>
</dbReference>
<dbReference type="Proteomes" id="UP001064632">
    <property type="component" value="Chromosome"/>
</dbReference>
<reference evidence="2" key="1">
    <citation type="submission" date="2022-09" db="EMBL/GenBank/DDBJ databases">
        <title>Tahibacter sp. nov., isolated from a fresh water.</title>
        <authorList>
            <person name="Baek J.H."/>
            <person name="Lee J.K."/>
            <person name="Kim J.M."/>
            <person name="Jeon C.O."/>
        </authorList>
    </citation>
    <scope>NUCLEOTIDE SEQUENCE</scope>
    <source>
        <strain evidence="2">W38</strain>
    </source>
</reference>
<dbReference type="RefSeq" id="WP_261695287.1">
    <property type="nucleotide sequence ID" value="NZ_CP104694.1"/>
</dbReference>
<dbReference type="InterPro" id="IPR008258">
    <property type="entry name" value="Transglycosylase_SLT_dom_1"/>
</dbReference>
<sequence>MAGLSSLALLAATASGSVGDDDFYAYKPASVACVIEAARRQRVPANILLAIATIESGRNGQRVTNKNGTQDIGHFQINSIHWRGDLAVVAQEDAAWRGCYNAELAAWILHRHLADPAEPDYWTRAANYHSRTPRFNAIYRGKLVPLAQRWGEWLRAHHRDLPVRYETGPATTAVTAAVAASTKPQ</sequence>
<evidence type="ECO:0000313" key="2">
    <source>
        <dbReference type="EMBL" id="UXI68327.1"/>
    </source>
</evidence>
<dbReference type="CDD" id="cd13400">
    <property type="entry name" value="LT_IagB-like"/>
    <property type="match status" value="1"/>
</dbReference>
<name>A0ABY6BEW8_9GAMM</name>
<dbReference type="EMBL" id="CP104694">
    <property type="protein sequence ID" value="UXI68327.1"/>
    <property type="molecule type" value="Genomic_DNA"/>
</dbReference>
<organism evidence="2 3">
    <name type="scientific">Tahibacter amnicola</name>
    <dbReference type="NCBI Taxonomy" id="2976241"/>
    <lineage>
        <taxon>Bacteria</taxon>
        <taxon>Pseudomonadati</taxon>
        <taxon>Pseudomonadota</taxon>
        <taxon>Gammaproteobacteria</taxon>
        <taxon>Lysobacterales</taxon>
        <taxon>Rhodanobacteraceae</taxon>
        <taxon>Tahibacter</taxon>
    </lineage>
</organism>
<evidence type="ECO:0000259" key="1">
    <source>
        <dbReference type="Pfam" id="PF01464"/>
    </source>
</evidence>
<protein>
    <submittedName>
        <fullName evidence="2">Transglycosylase SLT domain-containing protein</fullName>
    </submittedName>
</protein>
<feature type="domain" description="Transglycosylase SLT" evidence="1">
    <location>
        <begin position="33"/>
        <end position="128"/>
    </location>
</feature>
<evidence type="ECO:0000313" key="3">
    <source>
        <dbReference type="Proteomes" id="UP001064632"/>
    </source>
</evidence>
<accession>A0ABY6BEW8</accession>
<dbReference type="Pfam" id="PF01464">
    <property type="entry name" value="SLT"/>
    <property type="match status" value="1"/>
</dbReference>
<proteinExistence type="predicted"/>
<gene>
    <name evidence="2" type="ORF">N4264_01365</name>
</gene>